<dbReference type="InterPro" id="IPR036590">
    <property type="entry name" value="SRAP-like"/>
</dbReference>
<dbReference type="Pfam" id="PF02586">
    <property type="entry name" value="SRAP"/>
    <property type="match status" value="1"/>
</dbReference>
<dbReference type="EMBL" id="JAVTTP010000001">
    <property type="protein sequence ID" value="MDT7828346.1"/>
    <property type="molecule type" value="Genomic_DNA"/>
</dbReference>
<comment type="similarity">
    <text evidence="1 8">Belongs to the SOS response-associated peptidase family.</text>
</comment>
<protein>
    <recommendedName>
        <fullName evidence="8">Abasic site processing protein</fullName>
        <ecNumber evidence="8">3.4.-.-</ecNumber>
    </recommendedName>
</protein>
<evidence type="ECO:0000313" key="10">
    <source>
        <dbReference type="Proteomes" id="UP001250656"/>
    </source>
</evidence>
<evidence type="ECO:0000256" key="7">
    <source>
        <dbReference type="ARBA" id="ARBA00023239"/>
    </source>
</evidence>
<keyword evidence="6" id="KW-0238">DNA-binding</keyword>
<reference evidence="9 10" key="1">
    <citation type="submission" date="2023-09" db="EMBL/GenBank/DDBJ databases">
        <title>Novel taxa isolated from Blanes Bay.</title>
        <authorList>
            <person name="Rey-Velasco X."/>
            <person name="Lucena T."/>
        </authorList>
    </citation>
    <scope>NUCLEOTIDE SEQUENCE [LARGE SCALE GENOMIC DNA]</scope>
    <source>
        <strain evidence="9 10">S334</strain>
    </source>
</reference>
<evidence type="ECO:0000256" key="4">
    <source>
        <dbReference type="ARBA" id="ARBA00022801"/>
    </source>
</evidence>
<keyword evidence="3" id="KW-0227">DNA damage</keyword>
<keyword evidence="5" id="KW-0190">Covalent protein-DNA linkage</keyword>
<evidence type="ECO:0000256" key="8">
    <source>
        <dbReference type="RuleBase" id="RU364100"/>
    </source>
</evidence>
<evidence type="ECO:0000256" key="2">
    <source>
        <dbReference type="ARBA" id="ARBA00022670"/>
    </source>
</evidence>
<evidence type="ECO:0000256" key="1">
    <source>
        <dbReference type="ARBA" id="ARBA00008136"/>
    </source>
</evidence>
<dbReference type="PANTHER" id="PTHR13604">
    <property type="entry name" value="DC12-RELATED"/>
    <property type="match status" value="1"/>
</dbReference>
<keyword evidence="7" id="KW-0456">Lyase</keyword>
<keyword evidence="2 8" id="KW-0645">Protease</keyword>
<evidence type="ECO:0000256" key="5">
    <source>
        <dbReference type="ARBA" id="ARBA00023124"/>
    </source>
</evidence>
<dbReference type="PANTHER" id="PTHR13604:SF0">
    <property type="entry name" value="ABASIC SITE PROCESSING PROTEIN HMCES"/>
    <property type="match status" value="1"/>
</dbReference>
<dbReference type="EC" id="3.4.-.-" evidence="8"/>
<evidence type="ECO:0000313" key="9">
    <source>
        <dbReference type="EMBL" id="MDT7828346.1"/>
    </source>
</evidence>
<dbReference type="Proteomes" id="UP001250656">
    <property type="component" value="Unassembled WGS sequence"/>
</dbReference>
<organism evidence="9 10">
    <name type="scientific">Pricia mediterranea</name>
    <dbReference type="NCBI Taxonomy" id="3076079"/>
    <lineage>
        <taxon>Bacteria</taxon>
        <taxon>Pseudomonadati</taxon>
        <taxon>Bacteroidota</taxon>
        <taxon>Flavobacteriia</taxon>
        <taxon>Flavobacteriales</taxon>
        <taxon>Flavobacteriaceae</taxon>
        <taxon>Pricia</taxon>
    </lineage>
</organism>
<proteinExistence type="inferred from homology"/>
<dbReference type="InterPro" id="IPR003738">
    <property type="entry name" value="SRAP"/>
</dbReference>
<dbReference type="RefSeq" id="WP_314013619.1">
    <property type="nucleotide sequence ID" value="NZ_JAVTTP010000001.1"/>
</dbReference>
<keyword evidence="4 8" id="KW-0378">Hydrolase</keyword>
<keyword evidence="10" id="KW-1185">Reference proteome</keyword>
<gene>
    <name evidence="9" type="ORF">RQM65_06695</name>
</gene>
<name>A0ABU3L4T7_9FLAO</name>
<evidence type="ECO:0000256" key="3">
    <source>
        <dbReference type="ARBA" id="ARBA00022763"/>
    </source>
</evidence>
<evidence type="ECO:0000256" key="6">
    <source>
        <dbReference type="ARBA" id="ARBA00023125"/>
    </source>
</evidence>
<dbReference type="SUPFAM" id="SSF143081">
    <property type="entry name" value="BB1717-like"/>
    <property type="match status" value="1"/>
</dbReference>
<dbReference type="Gene3D" id="3.90.1680.10">
    <property type="entry name" value="SOS response associated peptidase-like"/>
    <property type="match status" value="1"/>
</dbReference>
<accession>A0ABU3L4T7</accession>
<sequence length="241" mass="28540">MCYTTTLDKKYDEVEARIRRKFANPEVYEPYYYQSAFTHHNLYIVPQQENDKIVPAIWGLVPSWAMSRDINSFLKKNYTNNARSESIFEKRSFKEFPLTNRCLIAASGFFEPHHHKGVAYPYFCHYKNDGIFFFAGLYSEMDNGLYSTTILTVEANDFFAEVHNKKRRMPLVLDKDFEEEWLQPDLQEPHVKELMKSGFTNKEFEAYSVTRDMYKKGIDHNTPRAIERVNYPEINEQGTLF</sequence>
<comment type="caution">
    <text evidence="9">The sequence shown here is derived from an EMBL/GenBank/DDBJ whole genome shotgun (WGS) entry which is preliminary data.</text>
</comment>